<comment type="similarity">
    <text evidence="2">Belongs to the methyltransferase superfamily. L-isoaspartyl/D-aspartyl protein methyltransferase family.</text>
</comment>
<dbReference type="RefSeq" id="WP_111728417.1">
    <property type="nucleotide sequence ID" value="NZ_QHKO01000001.1"/>
</dbReference>
<keyword evidence="5" id="KW-0963">Cytoplasm</keyword>
<evidence type="ECO:0000256" key="9">
    <source>
        <dbReference type="NCBIfam" id="TIGR00080"/>
    </source>
</evidence>
<dbReference type="CDD" id="cd02440">
    <property type="entry name" value="AdoMet_MTases"/>
    <property type="match status" value="1"/>
</dbReference>
<accession>A0A328C9U6</accession>
<dbReference type="InterPro" id="IPR000682">
    <property type="entry name" value="PCMT"/>
</dbReference>
<evidence type="ECO:0000256" key="7">
    <source>
        <dbReference type="ARBA" id="ARBA00022679"/>
    </source>
</evidence>
<evidence type="ECO:0000256" key="1">
    <source>
        <dbReference type="ARBA" id="ARBA00004496"/>
    </source>
</evidence>
<evidence type="ECO:0000256" key="6">
    <source>
        <dbReference type="ARBA" id="ARBA00022603"/>
    </source>
</evidence>
<evidence type="ECO:0000256" key="4">
    <source>
        <dbReference type="ARBA" id="ARBA00013346"/>
    </source>
</evidence>
<keyword evidence="13" id="KW-1185">Reference proteome</keyword>
<evidence type="ECO:0000256" key="3">
    <source>
        <dbReference type="ARBA" id="ARBA00011890"/>
    </source>
</evidence>
<evidence type="ECO:0000256" key="10">
    <source>
        <dbReference type="SAM" id="MobiDB-lite"/>
    </source>
</evidence>
<dbReference type="Pfam" id="PF01135">
    <property type="entry name" value="PCMT"/>
    <property type="match status" value="1"/>
</dbReference>
<feature type="region of interest" description="Disordered" evidence="10">
    <location>
        <begin position="30"/>
        <end position="61"/>
    </location>
</feature>
<dbReference type="EC" id="2.1.1.77" evidence="3 9"/>
<dbReference type="PROSITE" id="PS51257">
    <property type="entry name" value="PROKAR_LIPOPROTEIN"/>
    <property type="match status" value="1"/>
</dbReference>
<sequence length="266" mass="28113">MSGPFLKHIVLAVAAALVAPLVLGGCERPATESGPAASVESGGKMGTIAPSDAPDAGERQAERDRMVDEQLAARGIKDRNVLGAMRRVERHQFVPAPVRPRAYQDSPLPVGKGQTALQPYLVGMITELGRVEPDHRILVMGSGSGYQAAVLAEIKAQVVAVEHHCELANWSRDSLARQGYDQVEVHCAKGQEGWPAGAPFDRIIVSAAAPELPQALVKQLKPGGRMILGLGSGETQELTVVDNGADGTLTMNGVELVRLAPMPQSE</sequence>
<dbReference type="NCBIfam" id="NF001453">
    <property type="entry name" value="PRK00312.1"/>
    <property type="match status" value="1"/>
</dbReference>
<evidence type="ECO:0000256" key="5">
    <source>
        <dbReference type="ARBA" id="ARBA00022490"/>
    </source>
</evidence>
<feature type="signal peptide" evidence="11">
    <location>
        <begin position="1"/>
        <end position="24"/>
    </location>
</feature>
<dbReference type="OrthoDB" id="9810066at2"/>
<dbReference type="GO" id="GO:0004719">
    <property type="term" value="F:protein-L-isoaspartate (D-aspartate) O-methyltransferase activity"/>
    <property type="evidence" value="ECO:0007669"/>
    <property type="project" value="UniProtKB-UniRule"/>
</dbReference>
<comment type="caution">
    <text evidence="12">The sequence shown here is derived from an EMBL/GenBank/DDBJ whole genome shotgun (WGS) entry which is preliminary data.</text>
</comment>
<dbReference type="Gene3D" id="3.40.50.150">
    <property type="entry name" value="Vaccinia Virus protein VP39"/>
    <property type="match status" value="1"/>
</dbReference>
<evidence type="ECO:0000313" key="13">
    <source>
        <dbReference type="Proteomes" id="UP000249169"/>
    </source>
</evidence>
<keyword evidence="7 12" id="KW-0808">Transferase</keyword>
<dbReference type="GO" id="GO:0005737">
    <property type="term" value="C:cytoplasm"/>
    <property type="evidence" value="ECO:0007669"/>
    <property type="project" value="UniProtKB-SubCell"/>
</dbReference>
<dbReference type="InterPro" id="IPR029063">
    <property type="entry name" value="SAM-dependent_MTases_sf"/>
</dbReference>
<dbReference type="GO" id="GO:0032259">
    <property type="term" value="P:methylation"/>
    <property type="evidence" value="ECO:0007669"/>
    <property type="project" value="UniProtKB-KW"/>
</dbReference>
<dbReference type="NCBIfam" id="TIGR00080">
    <property type="entry name" value="pimt"/>
    <property type="match status" value="1"/>
</dbReference>
<dbReference type="GO" id="GO:0030091">
    <property type="term" value="P:protein repair"/>
    <property type="evidence" value="ECO:0007669"/>
    <property type="project" value="UniProtKB-UniRule"/>
</dbReference>
<feature type="chain" id="PRO_5016398184" description="Protein-L-isoaspartate O-methyltransferase" evidence="11">
    <location>
        <begin position="25"/>
        <end position="266"/>
    </location>
</feature>
<keyword evidence="8" id="KW-0949">S-adenosyl-L-methionine</keyword>
<dbReference type="PANTHER" id="PTHR11579">
    <property type="entry name" value="PROTEIN-L-ISOASPARTATE O-METHYLTRANSFERASE"/>
    <property type="match status" value="1"/>
</dbReference>
<evidence type="ECO:0000256" key="2">
    <source>
        <dbReference type="ARBA" id="ARBA00005369"/>
    </source>
</evidence>
<protein>
    <recommendedName>
        <fullName evidence="4 9">Protein-L-isoaspartate O-methyltransferase</fullName>
        <ecNumber evidence="3 9">2.1.1.77</ecNumber>
    </recommendedName>
</protein>
<dbReference type="AlphaFoldDB" id="A0A328C9U6"/>
<keyword evidence="11" id="KW-0732">Signal</keyword>
<organism evidence="12 13">
    <name type="scientific">Lujinxingia litoralis</name>
    <dbReference type="NCBI Taxonomy" id="2211119"/>
    <lineage>
        <taxon>Bacteria</taxon>
        <taxon>Deltaproteobacteria</taxon>
        <taxon>Bradymonadales</taxon>
        <taxon>Lujinxingiaceae</taxon>
        <taxon>Lujinxingia</taxon>
    </lineage>
</organism>
<comment type="subcellular location">
    <subcellularLocation>
        <location evidence="1">Cytoplasm</location>
    </subcellularLocation>
</comment>
<reference evidence="12 13" key="1">
    <citation type="submission" date="2018-05" db="EMBL/GenBank/DDBJ databases">
        <title>Lujinxingia marina gen. nov. sp. nov., a new facultative anaerobic member of the class Deltaproteobacteria, and proposal of Lujinxingaceae fam. nov.</title>
        <authorList>
            <person name="Li C.-M."/>
        </authorList>
    </citation>
    <scope>NUCLEOTIDE SEQUENCE [LARGE SCALE GENOMIC DNA]</scope>
    <source>
        <strain evidence="12 13">B210</strain>
    </source>
</reference>
<name>A0A328C9U6_9DELT</name>
<proteinExistence type="inferred from homology"/>
<dbReference type="Proteomes" id="UP000249169">
    <property type="component" value="Unassembled WGS sequence"/>
</dbReference>
<dbReference type="SUPFAM" id="SSF53335">
    <property type="entry name" value="S-adenosyl-L-methionine-dependent methyltransferases"/>
    <property type="match status" value="1"/>
</dbReference>
<dbReference type="PANTHER" id="PTHR11579:SF0">
    <property type="entry name" value="PROTEIN-L-ISOASPARTATE(D-ASPARTATE) O-METHYLTRANSFERASE"/>
    <property type="match status" value="1"/>
</dbReference>
<dbReference type="EMBL" id="QHKO01000001">
    <property type="protein sequence ID" value="RAL25245.1"/>
    <property type="molecule type" value="Genomic_DNA"/>
</dbReference>
<gene>
    <name evidence="12" type="ORF">DL240_03270</name>
</gene>
<evidence type="ECO:0000256" key="8">
    <source>
        <dbReference type="ARBA" id="ARBA00022691"/>
    </source>
</evidence>
<keyword evidence="6 12" id="KW-0489">Methyltransferase</keyword>
<evidence type="ECO:0000256" key="11">
    <source>
        <dbReference type="SAM" id="SignalP"/>
    </source>
</evidence>
<evidence type="ECO:0000313" key="12">
    <source>
        <dbReference type="EMBL" id="RAL25245.1"/>
    </source>
</evidence>